<dbReference type="EMBL" id="JAUSVL010000001">
    <property type="protein sequence ID" value="MDQ0288326.1"/>
    <property type="molecule type" value="Genomic_DNA"/>
</dbReference>
<dbReference type="RefSeq" id="WP_307259647.1">
    <property type="nucleotide sequence ID" value="NZ_JAUSVL010000001.1"/>
</dbReference>
<gene>
    <name evidence="1" type="ORF">J3R75_000433</name>
</gene>
<keyword evidence="2" id="KW-1185">Reference proteome</keyword>
<evidence type="ECO:0000313" key="1">
    <source>
        <dbReference type="EMBL" id="MDQ0288326.1"/>
    </source>
</evidence>
<dbReference type="Proteomes" id="UP001238163">
    <property type="component" value="Unassembled WGS sequence"/>
</dbReference>
<name>A0AAE4AMB7_9BACT</name>
<organism evidence="1 2">
    <name type="scientific">Oligosphaera ethanolica</name>
    <dbReference type="NCBI Taxonomy" id="760260"/>
    <lineage>
        <taxon>Bacteria</taxon>
        <taxon>Pseudomonadati</taxon>
        <taxon>Lentisphaerota</taxon>
        <taxon>Oligosphaeria</taxon>
        <taxon>Oligosphaerales</taxon>
        <taxon>Oligosphaeraceae</taxon>
        <taxon>Oligosphaera</taxon>
    </lineage>
</organism>
<protein>
    <recommendedName>
        <fullName evidence="3">Antitoxin</fullName>
    </recommendedName>
</protein>
<reference evidence="1" key="1">
    <citation type="submission" date="2023-07" db="EMBL/GenBank/DDBJ databases">
        <title>Genomic Encyclopedia of Type Strains, Phase IV (KMG-IV): sequencing the most valuable type-strain genomes for metagenomic binning, comparative biology and taxonomic classification.</title>
        <authorList>
            <person name="Goeker M."/>
        </authorList>
    </citation>
    <scope>NUCLEOTIDE SEQUENCE</scope>
    <source>
        <strain evidence="1">DSM 24202</strain>
    </source>
</reference>
<accession>A0AAE4AMB7</accession>
<comment type="caution">
    <text evidence="1">The sequence shown here is derived from an EMBL/GenBank/DDBJ whole genome shotgun (WGS) entry which is preliminary data.</text>
</comment>
<dbReference type="AlphaFoldDB" id="A0AAE4AMB7"/>
<proteinExistence type="predicted"/>
<evidence type="ECO:0000313" key="2">
    <source>
        <dbReference type="Proteomes" id="UP001238163"/>
    </source>
</evidence>
<dbReference type="InterPro" id="IPR045944">
    <property type="entry name" value="DUF6364"/>
</dbReference>
<sequence>MTSKLTLSMDAAVIAKARRISKYRKTSVSAMVANFISALNDIEPPMPDLPPITRRVLEMGAALPVTPKDWDYHDELTDGMGEKYGVK</sequence>
<dbReference type="Pfam" id="PF19891">
    <property type="entry name" value="DUF6364"/>
    <property type="match status" value="1"/>
</dbReference>
<evidence type="ECO:0008006" key="3">
    <source>
        <dbReference type="Google" id="ProtNLM"/>
    </source>
</evidence>